<evidence type="ECO:0000256" key="2">
    <source>
        <dbReference type="ARBA" id="ARBA00022679"/>
    </source>
</evidence>
<dbReference type="InterPro" id="IPR011004">
    <property type="entry name" value="Trimer_LpxA-like_sf"/>
</dbReference>
<dbReference type="PANTHER" id="PTHR43300:SF7">
    <property type="entry name" value="UDP-N-ACETYLBACILLOSAMINE N-ACETYLTRANSFERASE"/>
    <property type="match status" value="1"/>
</dbReference>
<protein>
    <submittedName>
        <fullName evidence="5">Acetyltransferase EpsM</fullName>
        <ecNumber evidence="5">2.3.1.-</ecNumber>
    </submittedName>
</protein>
<dbReference type="InterPro" id="IPR050179">
    <property type="entry name" value="Trans_hexapeptide_repeat"/>
</dbReference>
<dbReference type="InterPro" id="IPR018357">
    <property type="entry name" value="Hexapep_transf_CS"/>
</dbReference>
<dbReference type="PANTHER" id="PTHR43300">
    <property type="entry name" value="ACETYLTRANSFERASE"/>
    <property type="match status" value="1"/>
</dbReference>
<evidence type="ECO:0000256" key="3">
    <source>
        <dbReference type="ARBA" id="ARBA00022737"/>
    </source>
</evidence>
<dbReference type="RefSeq" id="WP_142583044.1">
    <property type="nucleotide sequence ID" value="NZ_CABFPH010000026.1"/>
</dbReference>
<keyword evidence="6" id="KW-1185">Reference proteome</keyword>
<dbReference type="Gene3D" id="2.160.10.10">
    <property type="entry name" value="Hexapeptide repeat proteins"/>
    <property type="match status" value="1"/>
</dbReference>
<dbReference type="Pfam" id="PF00132">
    <property type="entry name" value="Hexapep"/>
    <property type="match status" value="1"/>
</dbReference>
<sequence length="218" mass="22017">MTAVILFGTGSPVIVDVEESVHRAGHAVAAGIRNRAGPCHLPSDLIVRDVAAIEPHWLASPFLVPLFTPGHRQAALGEARAAGFTEAWTLIDPSVPAPRRIAIGKGSYVNAGCSLGSASEIGDFVFVNRGASLGHHARIGDFASIGPGVVIAGHVTLGRGVVIGAGATVLPELTIGDNAVVGGGAVVTRDVPPASLVVGNPARVVRSAIGGYRGLTVA</sequence>
<dbReference type="EMBL" id="CABFPH010000026">
    <property type="protein sequence ID" value="VUD71663.1"/>
    <property type="molecule type" value="Genomic_DNA"/>
</dbReference>
<dbReference type="EC" id="2.3.1.-" evidence="5"/>
<reference evidence="5 6" key="1">
    <citation type="submission" date="2019-06" db="EMBL/GenBank/DDBJ databases">
        <authorList>
            <person name="Rodrigo-Torres L."/>
            <person name="Arahal R. D."/>
            <person name="Lucena T."/>
        </authorList>
    </citation>
    <scope>NUCLEOTIDE SEQUENCE [LARGE SCALE GENOMIC DNA]</scope>
    <source>
        <strain evidence="5 6">SB0023/3</strain>
    </source>
</reference>
<evidence type="ECO:0000256" key="1">
    <source>
        <dbReference type="ARBA" id="ARBA00007274"/>
    </source>
</evidence>
<keyword evidence="4 5" id="KW-0012">Acyltransferase</keyword>
<dbReference type="PROSITE" id="PS00101">
    <property type="entry name" value="HEXAPEP_TRANSFERASES"/>
    <property type="match status" value="1"/>
</dbReference>
<dbReference type="GO" id="GO:0016746">
    <property type="term" value="F:acyltransferase activity"/>
    <property type="evidence" value="ECO:0007669"/>
    <property type="project" value="UniProtKB-KW"/>
</dbReference>
<keyword evidence="3" id="KW-0677">Repeat</keyword>
<accession>A0A509EEK1</accession>
<evidence type="ECO:0000313" key="6">
    <source>
        <dbReference type="Proteomes" id="UP000410984"/>
    </source>
</evidence>
<comment type="similarity">
    <text evidence="1">Belongs to the transferase hexapeptide repeat family.</text>
</comment>
<dbReference type="OrthoDB" id="9815592at2"/>
<proteinExistence type="inferred from homology"/>
<name>A0A509EEK1_9HYPH</name>
<gene>
    <name evidence="5" type="primary">epsM</name>
    <name evidence="5" type="ORF">MET9862_02248</name>
</gene>
<evidence type="ECO:0000256" key="4">
    <source>
        <dbReference type="ARBA" id="ARBA00023315"/>
    </source>
</evidence>
<evidence type="ECO:0000313" key="5">
    <source>
        <dbReference type="EMBL" id="VUD71663.1"/>
    </source>
</evidence>
<dbReference type="SUPFAM" id="SSF51161">
    <property type="entry name" value="Trimeric LpxA-like enzymes"/>
    <property type="match status" value="1"/>
</dbReference>
<organism evidence="5 6">
    <name type="scientific">Methylobacterium symbioticum</name>
    <dbReference type="NCBI Taxonomy" id="2584084"/>
    <lineage>
        <taxon>Bacteria</taxon>
        <taxon>Pseudomonadati</taxon>
        <taxon>Pseudomonadota</taxon>
        <taxon>Alphaproteobacteria</taxon>
        <taxon>Hyphomicrobiales</taxon>
        <taxon>Methylobacteriaceae</taxon>
        <taxon>Methylobacterium</taxon>
    </lineage>
</organism>
<dbReference type="Proteomes" id="UP000410984">
    <property type="component" value="Unassembled WGS sequence"/>
</dbReference>
<keyword evidence="2 5" id="KW-0808">Transferase</keyword>
<dbReference type="InterPro" id="IPR001451">
    <property type="entry name" value="Hexapep"/>
</dbReference>
<dbReference type="AlphaFoldDB" id="A0A509EEK1"/>